<dbReference type="PANTHER" id="PTHR23315">
    <property type="entry name" value="U BOX DOMAIN-CONTAINING"/>
    <property type="match status" value="1"/>
</dbReference>
<evidence type="ECO:0000313" key="12">
    <source>
        <dbReference type="Proteomes" id="UP000032304"/>
    </source>
</evidence>
<evidence type="ECO:0000256" key="2">
    <source>
        <dbReference type="ARBA" id="ARBA00003861"/>
    </source>
</evidence>
<evidence type="ECO:0000256" key="3">
    <source>
        <dbReference type="ARBA" id="ARBA00004906"/>
    </source>
</evidence>
<dbReference type="InterPro" id="IPR057314">
    <property type="entry name" value="PUB2-4-like_N"/>
</dbReference>
<proteinExistence type="predicted"/>
<comment type="catalytic activity">
    <reaction evidence="1">
        <text>S-ubiquitinyl-[E2 ubiquitin-conjugating enzyme]-L-cysteine + [acceptor protein]-L-lysine = [E2 ubiquitin-conjugating enzyme]-L-cysteine + N(6)-ubiquitinyl-[acceptor protein]-L-lysine.</text>
        <dbReference type="EC" id="2.3.2.27"/>
    </reaction>
</comment>
<gene>
    <name evidence="11" type="ORF">B456_003G028000</name>
</gene>
<dbReference type="EC" id="2.3.2.27" evidence="4"/>
<dbReference type="PANTHER" id="PTHR23315:SF7">
    <property type="entry name" value="U-BOX DOMAIN-CONTAINING PROTEIN 4"/>
    <property type="match status" value="1"/>
</dbReference>
<dbReference type="GO" id="GO:0061630">
    <property type="term" value="F:ubiquitin protein ligase activity"/>
    <property type="evidence" value="ECO:0007669"/>
    <property type="project" value="UniProtKB-EC"/>
</dbReference>
<dbReference type="InterPro" id="IPR016024">
    <property type="entry name" value="ARM-type_fold"/>
</dbReference>
<dbReference type="EMBL" id="CM001742">
    <property type="protein sequence ID" value="KJB17991.1"/>
    <property type="molecule type" value="Genomic_DNA"/>
</dbReference>
<dbReference type="GO" id="GO:0016567">
    <property type="term" value="P:protein ubiquitination"/>
    <property type="evidence" value="ECO:0007669"/>
    <property type="project" value="UniProtKB-ARBA"/>
</dbReference>
<evidence type="ECO:0000259" key="10">
    <source>
        <dbReference type="Pfam" id="PF25598"/>
    </source>
</evidence>
<sequence>MSNSIDYMEMSLLETLLRDISSFLNFSSSENINSEPVRKYYQGAEEILKVLKPIILNAIFDSEITSDEVLSKAFEELGVSVEELLQQFERWQPLSSKAYFTRQTLVHTFLIPNYTTKALIANWCESNNVKLPDLVESTLNQVYPPCATKVKKLVEDLKSTSNNVKLPDLVESTLNQVYPPRATKVKKLVEDLKSTSTYTQRVATAQLRLLAKQNRDNQIIIANCGAISLLVDLLHSPDTKTQENAVTALLNLSNIDNNKEAIVDANAIEPLIHVLQTGSPVAKENSAATLFSLSIFEINKARIGRSGAIRPLVDLLGNGTPRGKKDAAAALFNLSLFHENKAQIVQADAVRYLVKLLDPAAGMVDKAVAVLASLATTFEGRTAIGQEGGIPLLVEVVELGSARGKANATAALLQLCTNSSRFCIMVLQEGAVPPLVALSQSGTQRAKEKAQALLSYFRRHYRIF</sequence>
<dbReference type="Gramene" id="KJB17991">
    <property type="protein sequence ID" value="KJB17991"/>
    <property type="gene ID" value="B456_003G028000"/>
</dbReference>
<feature type="domain" description="U-box" evidence="10">
    <location>
        <begin position="185"/>
        <end position="462"/>
    </location>
</feature>
<dbReference type="SUPFAM" id="SSF57850">
    <property type="entry name" value="RING/U-box"/>
    <property type="match status" value="1"/>
</dbReference>
<dbReference type="FunFam" id="1.25.10.10:FF:000082">
    <property type="entry name" value="RING-type E3 ubiquitin transferase"/>
    <property type="match status" value="1"/>
</dbReference>
<dbReference type="AlphaFoldDB" id="A0A0D2QMF2"/>
<feature type="repeat" description="ARM" evidence="8">
    <location>
        <begin position="348"/>
        <end position="389"/>
    </location>
</feature>
<dbReference type="SUPFAM" id="SSF48371">
    <property type="entry name" value="ARM repeat"/>
    <property type="match status" value="1"/>
</dbReference>
<keyword evidence="5" id="KW-0808">Transferase</keyword>
<dbReference type="SMART" id="SM00185">
    <property type="entry name" value="ARM"/>
    <property type="match status" value="6"/>
</dbReference>
<protein>
    <recommendedName>
        <fullName evidence="4">RING-type E3 ubiquitin transferase</fullName>
        <ecNumber evidence="4">2.3.2.27</ecNumber>
    </recommendedName>
</protein>
<dbReference type="Proteomes" id="UP000032304">
    <property type="component" value="Chromosome 3"/>
</dbReference>
<keyword evidence="6" id="KW-0677">Repeat</keyword>
<accession>A0A0D2QMF2</accession>
<reference evidence="11 12" key="1">
    <citation type="journal article" date="2012" name="Nature">
        <title>Repeated polyploidization of Gossypium genomes and the evolution of spinnable cotton fibres.</title>
        <authorList>
            <person name="Paterson A.H."/>
            <person name="Wendel J.F."/>
            <person name="Gundlach H."/>
            <person name="Guo H."/>
            <person name="Jenkins J."/>
            <person name="Jin D."/>
            <person name="Llewellyn D."/>
            <person name="Showmaker K.C."/>
            <person name="Shu S."/>
            <person name="Udall J."/>
            <person name="Yoo M.J."/>
            <person name="Byers R."/>
            <person name="Chen W."/>
            <person name="Doron-Faigenboim A."/>
            <person name="Duke M.V."/>
            <person name="Gong L."/>
            <person name="Grimwood J."/>
            <person name="Grover C."/>
            <person name="Grupp K."/>
            <person name="Hu G."/>
            <person name="Lee T.H."/>
            <person name="Li J."/>
            <person name="Lin L."/>
            <person name="Liu T."/>
            <person name="Marler B.S."/>
            <person name="Page J.T."/>
            <person name="Roberts A.W."/>
            <person name="Romanel E."/>
            <person name="Sanders W.S."/>
            <person name="Szadkowski E."/>
            <person name="Tan X."/>
            <person name="Tang H."/>
            <person name="Xu C."/>
            <person name="Wang J."/>
            <person name="Wang Z."/>
            <person name="Zhang D."/>
            <person name="Zhang L."/>
            <person name="Ashrafi H."/>
            <person name="Bedon F."/>
            <person name="Bowers J.E."/>
            <person name="Brubaker C.L."/>
            <person name="Chee P.W."/>
            <person name="Das S."/>
            <person name="Gingle A.R."/>
            <person name="Haigler C.H."/>
            <person name="Harker D."/>
            <person name="Hoffmann L.V."/>
            <person name="Hovav R."/>
            <person name="Jones D.C."/>
            <person name="Lemke C."/>
            <person name="Mansoor S."/>
            <person name="ur Rahman M."/>
            <person name="Rainville L.N."/>
            <person name="Rambani A."/>
            <person name="Reddy U.K."/>
            <person name="Rong J.K."/>
            <person name="Saranga Y."/>
            <person name="Scheffler B.E."/>
            <person name="Scheffler J.A."/>
            <person name="Stelly D.M."/>
            <person name="Triplett B.A."/>
            <person name="Van Deynze A."/>
            <person name="Vaslin M.F."/>
            <person name="Waghmare V.N."/>
            <person name="Walford S.A."/>
            <person name="Wright R.J."/>
            <person name="Zaki E.A."/>
            <person name="Zhang T."/>
            <person name="Dennis E.S."/>
            <person name="Mayer K.F."/>
            <person name="Peterson D.G."/>
            <person name="Rokhsar D.S."/>
            <person name="Wang X."/>
            <person name="Schmutz J."/>
        </authorList>
    </citation>
    <scope>NUCLEOTIDE SEQUENCE [LARGE SCALE GENOMIC DNA]</scope>
</reference>
<feature type="domain" description="PUB2-4-like N-terminal" evidence="9">
    <location>
        <begin position="9"/>
        <end position="103"/>
    </location>
</feature>
<evidence type="ECO:0000313" key="11">
    <source>
        <dbReference type="EMBL" id="KJB17991.1"/>
    </source>
</evidence>
<dbReference type="PROSITE" id="PS50176">
    <property type="entry name" value="ARM_REPEAT"/>
    <property type="match status" value="3"/>
</dbReference>
<evidence type="ECO:0000256" key="7">
    <source>
        <dbReference type="ARBA" id="ARBA00022786"/>
    </source>
</evidence>
<evidence type="ECO:0000256" key="5">
    <source>
        <dbReference type="ARBA" id="ARBA00022679"/>
    </source>
</evidence>
<evidence type="ECO:0000259" key="9">
    <source>
        <dbReference type="Pfam" id="PF25240"/>
    </source>
</evidence>
<dbReference type="InterPro" id="IPR000225">
    <property type="entry name" value="Armadillo"/>
</dbReference>
<comment type="pathway">
    <text evidence="3">Protein modification; protein ubiquitination.</text>
</comment>
<keyword evidence="7" id="KW-0833">Ubl conjugation pathway</keyword>
<evidence type="ECO:0000256" key="8">
    <source>
        <dbReference type="PROSITE-ProRule" id="PRU00259"/>
    </source>
</evidence>
<organism evidence="11 12">
    <name type="scientific">Gossypium raimondii</name>
    <name type="common">Peruvian cotton</name>
    <name type="synonym">Gossypium klotzschianum subsp. raimondii</name>
    <dbReference type="NCBI Taxonomy" id="29730"/>
    <lineage>
        <taxon>Eukaryota</taxon>
        <taxon>Viridiplantae</taxon>
        <taxon>Streptophyta</taxon>
        <taxon>Embryophyta</taxon>
        <taxon>Tracheophyta</taxon>
        <taxon>Spermatophyta</taxon>
        <taxon>Magnoliopsida</taxon>
        <taxon>eudicotyledons</taxon>
        <taxon>Gunneridae</taxon>
        <taxon>Pentapetalae</taxon>
        <taxon>rosids</taxon>
        <taxon>malvids</taxon>
        <taxon>Malvales</taxon>
        <taxon>Malvaceae</taxon>
        <taxon>Malvoideae</taxon>
        <taxon>Gossypium</taxon>
    </lineage>
</organism>
<dbReference type="Pfam" id="PF25240">
    <property type="entry name" value="PUB2_N"/>
    <property type="match status" value="1"/>
</dbReference>
<evidence type="ECO:0000256" key="1">
    <source>
        <dbReference type="ARBA" id="ARBA00000900"/>
    </source>
</evidence>
<feature type="repeat" description="ARM" evidence="8">
    <location>
        <begin position="225"/>
        <end position="267"/>
    </location>
</feature>
<dbReference type="OMA" id="EINEVGM"/>
<keyword evidence="12" id="KW-1185">Reference proteome</keyword>
<evidence type="ECO:0000256" key="6">
    <source>
        <dbReference type="ARBA" id="ARBA00022737"/>
    </source>
</evidence>
<evidence type="ECO:0000256" key="4">
    <source>
        <dbReference type="ARBA" id="ARBA00012483"/>
    </source>
</evidence>
<dbReference type="InterPro" id="IPR011989">
    <property type="entry name" value="ARM-like"/>
</dbReference>
<dbReference type="Gene3D" id="1.25.10.10">
    <property type="entry name" value="Leucine-rich Repeat Variant"/>
    <property type="match status" value="2"/>
</dbReference>
<dbReference type="InterPro" id="IPR058678">
    <property type="entry name" value="ARM_PUB"/>
</dbReference>
<name>A0A0D2QMF2_GOSRA</name>
<dbReference type="Pfam" id="PF25598">
    <property type="entry name" value="ARM_PUB"/>
    <property type="match status" value="1"/>
</dbReference>
<dbReference type="eggNOG" id="KOG0167">
    <property type="taxonomic scope" value="Eukaryota"/>
</dbReference>
<comment type="function">
    <text evidence="2">Functions as an E3 ubiquitin ligase.</text>
</comment>
<feature type="repeat" description="ARM" evidence="8">
    <location>
        <begin position="307"/>
        <end position="349"/>
    </location>
</feature>